<dbReference type="EMBL" id="WJBB01000003">
    <property type="protein sequence ID" value="MBC3796162.1"/>
    <property type="molecule type" value="Genomic_DNA"/>
</dbReference>
<organism evidence="1 2">
    <name type="scientific">Acetobacterium tundrae</name>
    <dbReference type="NCBI Taxonomy" id="132932"/>
    <lineage>
        <taxon>Bacteria</taxon>
        <taxon>Bacillati</taxon>
        <taxon>Bacillota</taxon>
        <taxon>Clostridia</taxon>
        <taxon>Eubacteriales</taxon>
        <taxon>Eubacteriaceae</taxon>
        <taxon>Acetobacterium</taxon>
    </lineage>
</organism>
<dbReference type="Proteomes" id="UP000653358">
    <property type="component" value="Unassembled WGS sequence"/>
</dbReference>
<dbReference type="RefSeq" id="WP_148602778.1">
    <property type="nucleotide sequence ID" value="NZ_RXYB01000004.1"/>
</dbReference>
<keyword evidence="2" id="KW-1185">Reference proteome</keyword>
<gene>
    <name evidence="1" type="ORF">GH807_03745</name>
</gene>
<comment type="caution">
    <text evidence="1">The sequence shown here is derived from an EMBL/GenBank/DDBJ whole genome shotgun (WGS) entry which is preliminary data.</text>
</comment>
<reference evidence="1 2" key="1">
    <citation type="journal article" date="2020" name="mSystems">
        <title>Defining Genomic and Predicted Metabolic Features of the Acetobacterium Genus.</title>
        <authorList>
            <person name="Ross D.E."/>
            <person name="Marshall C.W."/>
            <person name="Gulliver D."/>
            <person name="May H.D."/>
            <person name="Norman R.S."/>
        </authorList>
    </citation>
    <scope>NUCLEOTIDE SEQUENCE [LARGE SCALE GENOMIC DNA]</scope>
    <source>
        <strain evidence="1 2">DSM 9173</strain>
    </source>
</reference>
<name>A0ABR6WI91_9FIRM</name>
<proteinExistence type="predicted"/>
<accession>A0ABR6WI91</accession>
<evidence type="ECO:0000313" key="2">
    <source>
        <dbReference type="Proteomes" id="UP000653358"/>
    </source>
</evidence>
<evidence type="ECO:0000313" key="1">
    <source>
        <dbReference type="EMBL" id="MBC3796162.1"/>
    </source>
</evidence>
<sequence length="89" mass="10033">MDEVKEMKFKKLTDFKCKRAESSGFSDEIISDNLYRVFEEAKKVGVSIASYADPASSVNIVGPKFTEKMAVKFTYPLLKRVADLSDDNI</sequence>
<protein>
    <submittedName>
        <fullName evidence="1">Uncharacterized protein</fullName>
    </submittedName>
</protein>